<dbReference type="EMBL" id="MGFQ01000031">
    <property type="protein sequence ID" value="OGM08988.1"/>
    <property type="molecule type" value="Genomic_DNA"/>
</dbReference>
<dbReference type="Proteomes" id="UP000176939">
    <property type="component" value="Unassembled WGS sequence"/>
</dbReference>
<name>A0A1F7X3N4_9BACT</name>
<accession>A0A1F7X3N4</accession>
<evidence type="ECO:0000313" key="1">
    <source>
        <dbReference type="EMBL" id="OGM08988.1"/>
    </source>
</evidence>
<evidence type="ECO:0000313" key="2">
    <source>
        <dbReference type="Proteomes" id="UP000176939"/>
    </source>
</evidence>
<comment type="caution">
    <text evidence="1">The sequence shown here is derived from an EMBL/GenBank/DDBJ whole genome shotgun (WGS) entry which is preliminary data.</text>
</comment>
<dbReference type="AlphaFoldDB" id="A0A1F7X3N4"/>
<gene>
    <name evidence="1" type="ORF">A2Z67_06090</name>
</gene>
<protein>
    <submittedName>
        <fullName evidence="1">Uncharacterized protein</fullName>
    </submittedName>
</protein>
<proteinExistence type="predicted"/>
<organism evidence="1 2">
    <name type="scientific">Candidatus Woesebacteria bacterium RBG_13_36_22</name>
    <dbReference type="NCBI Taxonomy" id="1802478"/>
    <lineage>
        <taxon>Bacteria</taxon>
        <taxon>Candidatus Woeseibacteriota</taxon>
    </lineage>
</organism>
<reference evidence="1 2" key="1">
    <citation type="journal article" date="2016" name="Nat. Commun.">
        <title>Thousands of microbial genomes shed light on interconnected biogeochemical processes in an aquifer system.</title>
        <authorList>
            <person name="Anantharaman K."/>
            <person name="Brown C.T."/>
            <person name="Hug L.A."/>
            <person name="Sharon I."/>
            <person name="Castelle C.J."/>
            <person name="Probst A.J."/>
            <person name="Thomas B.C."/>
            <person name="Singh A."/>
            <person name="Wilkins M.J."/>
            <person name="Karaoz U."/>
            <person name="Brodie E.L."/>
            <person name="Williams K.H."/>
            <person name="Hubbard S.S."/>
            <person name="Banfield J.F."/>
        </authorList>
    </citation>
    <scope>NUCLEOTIDE SEQUENCE [LARGE SCALE GENOMIC DNA]</scope>
</reference>
<sequence>MNDIEKVEDRSISVQSVKVQFDMVNELYRTIMVQDEHFGKIPGTKKDTLFKAGAEKLNLLFKLVPKIDKEEKTDMGNGHREIEMTIGLYHKGTEALWGQGTGSCSTMESKYRYRSGDNFEVTEDAIPKDAKEKKTEYRKQGFGMKKVDGAWVWVKYLSEEKSENPDIADIYNTVRKMAYKRALVSATITATGVSDIFTQDVEDFKQPEKTEYIPPENNTEQRKKEAEKKYNDFYNGLEDGYKFELKDMTERDRFILFNKCGFDIKKLDEVITKNVKGLSHDDPFSDENIPF</sequence>